<evidence type="ECO:0000313" key="7">
    <source>
        <dbReference type="Proteomes" id="UP000479691"/>
    </source>
</evidence>
<dbReference type="EMBL" id="WIWS01000285">
    <property type="protein sequence ID" value="KAF3194641.1"/>
    <property type="molecule type" value="Genomic_DNA"/>
</dbReference>
<name>A0A6G1LRR5_ORBOL</name>
<evidence type="ECO:0000313" key="9">
    <source>
        <dbReference type="Proteomes" id="UP000614610"/>
    </source>
</evidence>
<dbReference type="AlphaFoldDB" id="A0A6G1LRR5"/>
<dbReference type="Proteomes" id="UP000472727">
    <property type="component" value="Unassembled WGS sequence"/>
</dbReference>
<protein>
    <submittedName>
        <fullName evidence="4">Uncharacterized protein</fullName>
    </submittedName>
</protein>
<evidence type="ECO:0000313" key="5">
    <source>
        <dbReference type="EMBL" id="KAF3200820.1"/>
    </source>
</evidence>
<evidence type="ECO:0000313" key="8">
    <source>
        <dbReference type="Proteomes" id="UP000483672"/>
    </source>
</evidence>
<organism evidence="4 9">
    <name type="scientific">Orbilia oligospora</name>
    <name type="common">Nematode-trapping fungus</name>
    <name type="synonym">Arthrobotrys oligospora</name>
    <dbReference type="NCBI Taxonomy" id="2813651"/>
    <lineage>
        <taxon>Eukaryota</taxon>
        <taxon>Fungi</taxon>
        <taxon>Dikarya</taxon>
        <taxon>Ascomycota</taxon>
        <taxon>Pezizomycotina</taxon>
        <taxon>Orbiliomycetes</taxon>
        <taxon>Orbiliales</taxon>
        <taxon>Orbiliaceae</taxon>
        <taxon>Orbilia</taxon>
    </lineage>
</organism>
<feature type="chain" id="PRO_5041132163" evidence="1">
    <location>
        <begin position="20"/>
        <end position="82"/>
    </location>
</feature>
<dbReference type="EMBL" id="WIPF01000189">
    <property type="protein sequence ID" value="KAF3200820.1"/>
    <property type="molecule type" value="Genomic_DNA"/>
</dbReference>
<sequence>MKFTIPFFSVLAISTTVMAYGYGDEPVRKCTKTISKTKWITSRVTKPVYITRSILVAKTTTVTKYVTATAAAGSDSDEAKEE</sequence>
<evidence type="ECO:0000313" key="2">
    <source>
        <dbReference type="EMBL" id="KAF3187582.1"/>
    </source>
</evidence>
<accession>A0A6G1LRR5</accession>
<evidence type="ECO:0000313" key="6">
    <source>
        <dbReference type="Proteomes" id="UP000472727"/>
    </source>
</evidence>
<evidence type="ECO:0000313" key="3">
    <source>
        <dbReference type="EMBL" id="KAF3194641.1"/>
    </source>
</evidence>
<proteinExistence type="predicted"/>
<dbReference type="Proteomes" id="UP000483672">
    <property type="component" value="Unassembled WGS sequence"/>
</dbReference>
<gene>
    <name evidence="3" type="ORF">TWF106_006044</name>
    <name evidence="5" type="ORF">TWF191_003532</name>
    <name evidence="4" type="ORF">TWF679_003235</name>
    <name evidence="2" type="ORF">TWF788_001807</name>
</gene>
<reference evidence="6 7" key="1">
    <citation type="submission" date="2019-06" db="EMBL/GenBank/DDBJ databases">
        <authorList>
            <person name="Palmer J.M."/>
        </authorList>
    </citation>
    <scope>NUCLEOTIDE SEQUENCE</scope>
    <source>
        <strain evidence="3 6">TWF106</strain>
        <strain evidence="5 8">TWF191</strain>
        <strain evidence="4">TWF679</strain>
        <strain evidence="2 7">TWF788</strain>
    </source>
</reference>
<comment type="caution">
    <text evidence="4">The sequence shown here is derived from an EMBL/GenBank/DDBJ whole genome shotgun (WGS) entry which is preliminary data.</text>
</comment>
<feature type="signal peptide" evidence="1">
    <location>
        <begin position="1"/>
        <end position="19"/>
    </location>
</feature>
<dbReference type="Proteomes" id="UP000479691">
    <property type="component" value="Unassembled WGS sequence"/>
</dbReference>
<evidence type="ECO:0000313" key="4">
    <source>
        <dbReference type="EMBL" id="KAF3197365.1"/>
    </source>
</evidence>
<dbReference type="EMBL" id="WIWT01000166">
    <property type="protein sequence ID" value="KAF3197365.1"/>
    <property type="molecule type" value="Genomic_DNA"/>
</dbReference>
<dbReference type="EMBL" id="JAABOE010000013">
    <property type="protein sequence ID" value="KAF3187582.1"/>
    <property type="molecule type" value="Genomic_DNA"/>
</dbReference>
<evidence type="ECO:0000256" key="1">
    <source>
        <dbReference type="SAM" id="SignalP"/>
    </source>
</evidence>
<keyword evidence="1" id="KW-0732">Signal</keyword>
<dbReference type="Proteomes" id="UP000614610">
    <property type="component" value="Unassembled WGS sequence"/>
</dbReference>